<feature type="domain" description="Phosphomevalonate dehydratase small subunit-like" evidence="2">
    <location>
        <begin position="26"/>
        <end position="103"/>
    </location>
</feature>
<keyword evidence="4" id="KW-1185">Reference proteome</keyword>
<evidence type="ECO:0000256" key="1">
    <source>
        <dbReference type="ARBA" id="ARBA00023239"/>
    </source>
</evidence>
<name>A0A1T4XYV9_9BACL</name>
<evidence type="ECO:0000313" key="3">
    <source>
        <dbReference type="EMBL" id="SKA94747.1"/>
    </source>
</evidence>
<evidence type="ECO:0000313" key="4">
    <source>
        <dbReference type="Proteomes" id="UP000190042"/>
    </source>
</evidence>
<accession>A0A1T4XYV9</accession>
<dbReference type="Gene3D" id="3.50.30.10">
    <property type="entry name" value="Phosphohistidine domain"/>
    <property type="match status" value="1"/>
</dbReference>
<gene>
    <name evidence="3" type="ORF">SAMN04244570_1467</name>
</gene>
<dbReference type="EMBL" id="FUYJ01000002">
    <property type="protein sequence ID" value="SKA94747.1"/>
    <property type="molecule type" value="Genomic_DNA"/>
</dbReference>
<evidence type="ECO:0000259" key="2">
    <source>
        <dbReference type="Pfam" id="PF01989"/>
    </source>
</evidence>
<proteinExistence type="predicted"/>
<reference evidence="4" key="1">
    <citation type="submission" date="2017-02" db="EMBL/GenBank/DDBJ databases">
        <authorList>
            <person name="Varghese N."/>
            <person name="Submissions S."/>
        </authorList>
    </citation>
    <scope>NUCLEOTIDE SEQUENCE [LARGE SCALE GENOMIC DNA]</scope>
    <source>
        <strain evidence="4">DSM 23966</strain>
    </source>
</reference>
<organism evidence="3 4">
    <name type="scientific">Sporosarcina newyorkensis</name>
    <dbReference type="NCBI Taxonomy" id="759851"/>
    <lineage>
        <taxon>Bacteria</taxon>
        <taxon>Bacillati</taxon>
        <taxon>Bacillota</taxon>
        <taxon>Bacilli</taxon>
        <taxon>Bacillales</taxon>
        <taxon>Caryophanaceae</taxon>
        <taxon>Sporosarcina</taxon>
    </lineage>
</organism>
<dbReference type="SUPFAM" id="SSF52016">
    <property type="entry name" value="LeuD/IlvD-like"/>
    <property type="match status" value="1"/>
</dbReference>
<dbReference type="AlphaFoldDB" id="A0A1T4XYV9"/>
<protein>
    <submittedName>
        <fullName evidence="3">Predicted aconitase subunit 2</fullName>
    </submittedName>
</protein>
<sequence length="142" mass="15514">MKVVPLLNAFGASVEGEAVVIRGGFSPRYHLNRETGRFSLPGHELDGEKIKGKILFCDYARGGVAAGWALNALKEMDIAPIAIIFIRSNPVMVQGSIFANITIADGISWEAFDSIQTMDLVEIDPEKNQLIIKDKKISTVLL</sequence>
<dbReference type="Pfam" id="PF01989">
    <property type="entry name" value="AcnX_swivel_put"/>
    <property type="match status" value="1"/>
</dbReference>
<dbReference type="GO" id="GO:0016829">
    <property type="term" value="F:lyase activity"/>
    <property type="evidence" value="ECO:0007669"/>
    <property type="project" value="UniProtKB-KW"/>
</dbReference>
<keyword evidence="1" id="KW-0456">Lyase</keyword>
<dbReference type="RefSeq" id="WP_078817118.1">
    <property type="nucleotide sequence ID" value="NZ_FUYJ01000002.1"/>
</dbReference>
<dbReference type="Proteomes" id="UP000190042">
    <property type="component" value="Unassembled WGS sequence"/>
</dbReference>
<dbReference type="InterPro" id="IPR002840">
    <property type="entry name" value="PMDh-S-like_dom"/>
</dbReference>